<feature type="domain" description="Cyclin-like" evidence="2">
    <location>
        <begin position="83"/>
        <end position="174"/>
    </location>
</feature>
<keyword evidence="4" id="KW-1185">Reference proteome</keyword>
<dbReference type="FunFam" id="1.10.472.10:FF:000093">
    <property type="entry name" value="Predicted protein"/>
    <property type="match status" value="1"/>
</dbReference>
<sequence>MNRSNSVTSGCNMPKSSKPQHFNLMDLCEASAQYKVMDKQQNLPEYNFSDYLSYAEAIAGMNSLENGVDLDPIDVECRVRMVEWCFQVVDFAKLNRETVSLAITLLDRFLSSSCCEAKEVLLCRQKYQLASMAALFLSIKMNEKSVVNASVFAELSRGSYAAKDILAMESSILQALKWRVNGPSPHAFLRYLVKLTGKGGVPSVLSQYNLVDLCIFQLDLAVGDYFFCSEKPSSTAIAAVLNAVGSCDQLSQIDYDAFVTLLEQATGVDSNSSEIYKNMERLRVLLENNGINLHLRSNSTFSDEQRMSPICIMSGMKNVISDASMCPDSAF</sequence>
<dbReference type="Pfam" id="PF00134">
    <property type="entry name" value="Cyclin_N"/>
    <property type="match status" value="1"/>
</dbReference>
<dbReference type="SUPFAM" id="SSF47954">
    <property type="entry name" value="Cyclin-like"/>
    <property type="match status" value="1"/>
</dbReference>
<evidence type="ECO:0000313" key="3">
    <source>
        <dbReference type="EMBL" id="GFH59050.1"/>
    </source>
</evidence>
<accession>A0AAD3D9V0</accession>
<dbReference type="InterPro" id="IPR036915">
    <property type="entry name" value="Cyclin-like_sf"/>
</dbReference>
<dbReference type="InterPro" id="IPR013763">
    <property type="entry name" value="Cyclin-like_dom"/>
</dbReference>
<organism evidence="3 4">
    <name type="scientific">Chaetoceros tenuissimus</name>
    <dbReference type="NCBI Taxonomy" id="426638"/>
    <lineage>
        <taxon>Eukaryota</taxon>
        <taxon>Sar</taxon>
        <taxon>Stramenopiles</taxon>
        <taxon>Ochrophyta</taxon>
        <taxon>Bacillariophyta</taxon>
        <taxon>Coscinodiscophyceae</taxon>
        <taxon>Chaetocerotophycidae</taxon>
        <taxon>Chaetocerotales</taxon>
        <taxon>Chaetocerotaceae</taxon>
        <taxon>Chaetoceros</taxon>
    </lineage>
</organism>
<proteinExistence type="inferred from homology"/>
<dbReference type="InterPro" id="IPR006671">
    <property type="entry name" value="Cyclin_N"/>
</dbReference>
<gene>
    <name evidence="3" type="ORF">CTEN210_15526</name>
</gene>
<dbReference type="AlphaFoldDB" id="A0AAD3D9V0"/>
<comment type="caution">
    <text evidence="3">The sequence shown here is derived from an EMBL/GenBank/DDBJ whole genome shotgun (WGS) entry which is preliminary data.</text>
</comment>
<evidence type="ECO:0000313" key="4">
    <source>
        <dbReference type="Proteomes" id="UP001054902"/>
    </source>
</evidence>
<dbReference type="Gene3D" id="1.10.472.10">
    <property type="entry name" value="Cyclin-like"/>
    <property type="match status" value="2"/>
</dbReference>
<dbReference type="Proteomes" id="UP001054902">
    <property type="component" value="Unassembled WGS sequence"/>
</dbReference>
<dbReference type="SMART" id="SM00385">
    <property type="entry name" value="CYCLIN"/>
    <property type="match status" value="1"/>
</dbReference>
<dbReference type="PANTHER" id="PTHR10177">
    <property type="entry name" value="CYCLINS"/>
    <property type="match status" value="1"/>
</dbReference>
<protein>
    <recommendedName>
        <fullName evidence="2">Cyclin-like domain-containing protein</fullName>
    </recommendedName>
</protein>
<evidence type="ECO:0000259" key="2">
    <source>
        <dbReference type="SMART" id="SM00385"/>
    </source>
</evidence>
<reference evidence="3 4" key="1">
    <citation type="journal article" date="2021" name="Sci. Rep.">
        <title>The genome of the diatom Chaetoceros tenuissimus carries an ancient integrated fragment of an extant virus.</title>
        <authorList>
            <person name="Hongo Y."/>
            <person name="Kimura K."/>
            <person name="Takaki Y."/>
            <person name="Yoshida Y."/>
            <person name="Baba S."/>
            <person name="Kobayashi G."/>
            <person name="Nagasaki K."/>
            <person name="Hano T."/>
            <person name="Tomaru Y."/>
        </authorList>
    </citation>
    <scope>NUCLEOTIDE SEQUENCE [LARGE SCALE GENOMIC DNA]</scope>
    <source>
        <strain evidence="3 4">NIES-3715</strain>
    </source>
</reference>
<keyword evidence="1" id="KW-0195">Cyclin</keyword>
<evidence type="ECO:0000256" key="1">
    <source>
        <dbReference type="RuleBase" id="RU000383"/>
    </source>
</evidence>
<name>A0AAD3D9V0_9STRA</name>
<dbReference type="InterPro" id="IPR039361">
    <property type="entry name" value="Cyclin"/>
</dbReference>
<comment type="similarity">
    <text evidence="1">Belongs to the cyclin family.</text>
</comment>
<dbReference type="EMBL" id="BLLK01000062">
    <property type="protein sequence ID" value="GFH59050.1"/>
    <property type="molecule type" value="Genomic_DNA"/>
</dbReference>